<gene>
    <name evidence="7" type="ORF">HFRIS_000675</name>
</gene>
<dbReference type="SUPFAM" id="SSF55961">
    <property type="entry name" value="Bet v1-like"/>
    <property type="match status" value="1"/>
</dbReference>
<dbReference type="Gene3D" id="3.90.380.10">
    <property type="entry name" value="Naphthalene 1,2-dioxygenase Alpha Subunit, Chain A, domain 1"/>
    <property type="match status" value="1"/>
</dbReference>
<dbReference type="Gene3D" id="2.102.10.10">
    <property type="entry name" value="Rieske [2Fe-2S] iron-sulphur domain"/>
    <property type="match status" value="1"/>
</dbReference>
<keyword evidence="2" id="KW-0479">Metal-binding</keyword>
<evidence type="ECO:0000256" key="2">
    <source>
        <dbReference type="ARBA" id="ARBA00022723"/>
    </source>
</evidence>
<dbReference type="PROSITE" id="PS51296">
    <property type="entry name" value="RIESKE"/>
    <property type="match status" value="1"/>
</dbReference>
<dbReference type="Pfam" id="PF00355">
    <property type="entry name" value="Rieske"/>
    <property type="match status" value="1"/>
</dbReference>
<dbReference type="InterPro" id="IPR017941">
    <property type="entry name" value="Rieske_2Fe-2S"/>
</dbReference>
<comment type="caution">
    <text evidence="7">The sequence shown here is derived from an EMBL/GenBank/DDBJ whole genome shotgun (WGS) entry which is preliminary data.</text>
</comment>
<dbReference type="PANTHER" id="PTHR21266:SF60">
    <property type="entry name" value="3-KETOSTEROID-9-ALPHA-MONOOXYGENASE, OXYGENASE COMPONENT"/>
    <property type="match status" value="1"/>
</dbReference>
<evidence type="ECO:0000256" key="5">
    <source>
        <dbReference type="ARBA" id="ARBA00023014"/>
    </source>
</evidence>
<keyword evidence="1" id="KW-0001">2Fe-2S</keyword>
<dbReference type="GO" id="GO:0051537">
    <property type="term" value="F:2 iron, 2 sulfur cluster binding"/>
    <property type="evidence" value="ECO:0007669"/>
    <property type="project" value="UniProtKB-KW"/>
</dbReference>
<dbReference type="EMBL" id="AEEC02000001">
    <property type="protein sequence ID" value="EOA06782.1"/>
    <property type="molecule type" value="Genomic_DNA"/>
</dbReference>
<dbReference type="RefSeq" id="WP_006461261.1">
    <property type="nucleotide sequence ID" value="NZ_AEEC02000001.1"/>
</dbReference>
<sequence>MTQPSHDIIRGAQVAMSRLADRNTPFIFNEWYVAAFSDEVGRFLLKRTLLGKRVILYRTEAGNPVVMDDRCVHRSYPLSAGQLDGDTVVCGYHGLRYDASGDCIEAPAVAKCPKNIGVRTYPLAERGPVIWIWMGDPALADESKVPALPWMMDSEWAGAKGYYDLKSSYVYLHENLLDTSHLSYMHANTIGSPDYVKAPTKSEMGEGRFALVRTVSPTKLPPVWGKPTGLDGVPTASRIVRNEFLTPALYEVTTRLYDSALAEGERPEFLIKVAHMATPATHNTTHYFIYLGRDFAQTDEAATQFMATNFFKAFDEDVVGLSLLEEVIAEQGDDLYEISIASDALGVAMRRYLKGRADQEAKDKENAPPSTGAGFPQVVMMQQS</sequence>
<dbReference type="Pfam" id="PF19112">
    <property type="entry name" value="VanA_C"/>
    <property type="match status" value="1"/>
</dbReference>
<evidence type="ECO:0000256" key="3">
    <source>
        <dbReference type="ARBA" id="ARBA00023002"/>
    </source>
</evidence>
<proteinExistence type="predicted"/>
<dbReference type="AlphaFoldDB" id="A0AAI9IIG8"/>
<dbReference type="PANTHER" id="PTHR21266">
    <property type="entry name" value="IRON-SULFUR DOMAIN CONTAINING PROTEIN"/>
    <property type="match status" value="1"/>
</dbReference>
<dbReference type="Proteomes" id="UP000006772">
    <property type="component" value="Unassembled WGS sequence"/>
</dbReference>
<keyword evidence="3" id="KW-0560">Oxidoreductase</keyword>
<evidence type="ECO:0000259" key="6">
    <source>
        <dbReference type="PROSITE" id="PS51296"/>
    </source>
</evidence>
<dbReference type="GO" id="GO:0016491">
    <property type="term" value="F:oxidoreductase activity"/>
    <property type="evidence" value="ECO:0007669"/>
    <property type="project" value="UniProtKB-KW"/>
</dbReference>
<dbReference type="InterPro" id="IPR044043">
    <property type="entry name" value="VanA_C_cat"/>
</dbReference>
<evidence type="ECO:0000313" key="8">
    <source>
        <dbReference type="Proteomes" id="UP000006772"/>
    </source>
</evidence>
<dbReference type="InterPro" id="IPR050584">
    <property type="entry name" value="Cholesterol_7-desaturase"/>
</dbReference>
<evidence type="ECO:0000256" key="4">
    <source>
        <dbReference type="ARBA" id="ARBA00023004"/>
    </source>
</evidence>
<accession>A0AAI9IIG8</accession>
<feature type="domain" description="Rieske" evidence="6">
    <location>
        <begin position="31"/>
        <end position="132"/>
    </location>
</feature>
<reference evidence="7 8" key="1">
    <citation type="journal article" date="2013" name="Front. Microbiol.">
        <title>The genome of the endophytic bacterium H. frisingense GSF30(T) identifies diverse strategies in the Herbaspirillum genus to interact with plants.</title>
        <authorList>
            <person name="Straub D."/>
            <person name="Rothballer M."/>
            <person name="Hartmann A."/>
            <person name="Ludewig U."/>
        </authorList>
    </citation>
    <scope>NUCLEOTIDE SEQUENCE [LARGE SCALE GENOMIC DNA]</scope>
    <source>
        <strain evidence="7 8">GSF30</strain>
    </source>
</reference>
<dbReference type="SUPFAM" id="SSF50022">
    <property type="entry name" value="ISP domain"/>
    <property type="match status" value="1"/>
</dbReference>
<organism evidence="7 8">
    <name type="scientific">Herbaspirillum frisingense GSF30</name>
    <dbReference type="NCBI Taxonomy" id="864073"/>
    <lineage>
        <taxon>Bacteria</taxon>
        <taxon>Pseudomonadati</taxon>
        <taxon>Pseudomonadota</taxon>
        <taxon>Betaproteobacteria</taxon>
        <taxon>Burkholderiales</taxon>
        <taxon>Oxalobacteraceae</taxon>
        <taxon>Herbaspirillum</taxon>
    </lineage>
</organism>
<dbReference type="GO" id="GO:0046872">
    <property type="term" value="F:metal ion binding"/>
    <property type="evidence" value="ECO:0007669"/>
    <property type="project" value="UniProtKB-KW"/>
</dbReference>
<name>A0AAI9IIG8_9BURK</name>
<keyword evidence="4" id="KW-0408">Iron</keyword>
<evidence type="ECO:0000313" key="7">
    <source>
        <dbReference type="EMBL" id="EOA06782.1"/>
    </source>
</evidence>
<dbReference type="InterPro" id="IPR036922">
    <property type="entry name" value="Rieske_2Fe-2S_sf"/>
</dbReference>
<keyword evidence="5" id="KW-0411">Iron-sulfur</keyword>
<evidence type="ECO:0000256" key="1">
    <source>
        <dbReference type="ARBA" id="ARBA00022714"/>
    </source>
</evidence>
<protein>
    <submittedName>
        <fullName evidence="7">Ferredoxin oxidoreductase subunit</fullName>
    </submittedName>
</protein>